<sequence length="363" mass="41350">MPILEVSANGLVPIAVTTFEAEGWRERGDLQRLLKDHIVALEEGLMVLTEEFGGWSDSSRRIDLLCLDKLANLVVVELKRTADGGHMELQALRYAAMVSAMTFEQAVETFARHRNRASPDTDGARAEILDFLGWTTAREDSFGNDTRIILAAADFGKELTTTVLWLRERDIDIRCVRLRPHRLANGNLLLEIQQIIPLAETAEFVTSIQNKRIAERKERNERGQLLERFLQQLSERALQRTRIHEGRTPDADLGVLFGAIGKAGVSINYVIARDVSRVEVLFQRDDGRDLLLKLKEDQAEFERAFGGPLDWDEKENVRNCRVCQRVEGGYRSSEEEWPVIQDRLIEAMIRLDGAFRRRIASLQ</sequence>
<keyword evidence="3" id="KW-1185">Reference proteome</keyword>
<dbReference type="Proteomes" id="UP001526430">
    <property type="component" value="Unassembled WGS sequence"/>
</dbReference>
<comment type="caution">
    <text evidence="2">The sequence shown here is derived from an EMBL/GenBank/DDBJ whole genome shotgun (WGS) entry which is preliminary data.</text>
</comment>
<proteinExistence type="predicted"/>
<dbReference type="EMBL" id="JAPFQI010000041">
    <property type="protein sequence ID" value="MCW8088474.1"/>
    <property type="molecule type" value="Genomic_DNA"/>
</dbReference>
<evidence type="ECO:0000313" key="3">
    <source>
        <dbReference type="Proteomes" id="UP001526430"/>
    </source>
</evidence>
<dbReference type="Pfam" id="PF14088">
    <property type="entry name" value="DUF4268"/>
    <property type="match status" value="1"/>
</dbReference>
<gene>
    <name evidence="2" type="ORF">OF850_23120</name>
</gene>
<evidence type="ECO:0000259" key="1">
    <source>
        <dbReference type="Pfam" id="PF14088"/>
    </source>
</evidence>
<evidence type="ECO:0000313" key="2">
    <source>
        <dbReference type="EMBL" id="MCW8088474.1"/>
    </source>
</evidence>
<protein>
    <submittedName>
        <fullName evidence="2">DUF4268 domain-containing protein</fullName>
    </submittedName>
</protein>
<organism evidence="2 3">
    <name type="scientific">Sabulicella glaciei</name>
    <dbReference type="NCBI Taxonomy" id="2984948"/>
    <lineage>
        <taxon>Bacteria</taxon>
        <taxon>Pseudomonadati</taxon>
        <taxon>Pseudomonadota</taxon>
        <taxon>Alphaproteobacteria</taxon>
        <taxon>Acetobacterales</taxon>
        <taxon>Acetobacteraceae</taxon>
        <taxon>Sabulicella</taxon>
    </lineage>
</organism>
<dbReference type="InterPro" id="IPR025364">
    <property type="entry name" value="DUF4268"/>
</dbReference>
<reference evidence="2 3" key="1">
    <citation type="submission" date="2022-10" db="EMBL/GenBank/DDBJ databases">
        <title>Roseococcus glaciei nov., sp. nov., isolated from glacier.</title>
        <authorList>
            <person name="Liu Q."/>
            <person name="Xin Y.-H."/>
        </authorList>
    </citation>
    <scope>NUCLEOTIDE SEQUENCE [LARGE SCALE GENOMIC DNA]</scope>
    <source>
        <strain evidence="2 3">MDT2-1-1</strain>
    </source>
</reference>
<accession>A0ABT3P236</accession>
<name>A0ABT3P236_9PROT</name>
<dbReference type="InterPro" id="IPR011856">
    <property type="entry name" value="tRNA_endonuc-like_dom_sf"/>
</dbReference>
<dbReference type="RefSeq" id="WP_301592734.1">
    <property type="nucleotide sequence ID" value="NZ_JAPFQI010000041.1"/>
</dbReference>
<dbReference type="Gene3D" id="3.40.1350.10">
    <property type="match status" value="1"/>
</dbReference>
<feature type="domain" description="DUF4268" evidence="1">
    <location>
        <begin position="229"/>
        <end position="357"/>
    </location>
</feature>